<name>A0ABW3H2B2_9SPHN</name>
<sequence length="296" mass="33058">MRLIVHMGFHKTASTHLQALMNGNCEAMAARGIWYEHHRFAAHHDIANPLLVGDAGPFAAMLANAAAAGCHTVILSSENLEALPFNPGVAELIETTAAAGGADTIEWHAAIREPGAYFASIHSQLSWHTYADALHMFSEVMKKGVLFLPEPHHGEGATPYWFFCFDYQPFLESFAAPGRRLFVHDYADRDPYPGWRLMRRLGVFDVLVEQPEEWGFNHRLTQERAAKFFRERLREAAGDRATWHMVRKAVSEHLAANLAAVPAYAEAVGARYGASYRAALERFGRWDEDQGEARAA</sequence>
<dbReference type="RefSeq" id="WP_264942262.1">
    <property type="nucleotide sequence ID" value="NZ_JAPDRA010000001.1"/>
</dbReference>
<dbReference type="Proteomes" id="UP001596977">
    <property type="component" value="Unassembled WGS sequence"/>
</dbReference>
<organism evidence="1 2">
    <name type="scientific">Sphingomonas canadensis</name>
    <dbReference type="NCBI Taxonomy" id="1219257"/>
    <lineage>
        <taxon>Bacteria</taxon>
        <taxon>Pseudomonadati</taxon>
        <taxon>Pseudomonadota</taxon>
        <taxon>Alphaproteobacteria</taxon>
        <taxon>Sphingomonadales</taxon>
        <taxon>Sphingomonadaceae</taxon>
        <taxon>Sphingomonas</taxon>
    </lineage>
</organism>
<comment type="caution">
    <text evidence="1">The sequence shown here is derived from an EMBL/GenBank/DDBJ whole genome shotgun (WGS) entry which is preliminary data.</text>
</comment>
<evidence type="ECO:0000313" key="2">
    <source>
        <dbReference type="Proteomes" id="UP001596977"/>
    </source>
</evidence>
<accession>A0ABW3H2B2</accession>
<dbReference type="EMBL" id="JBHTJG010000001">
    <property type="protein sequence ID" value="MFD0945499.1"/>
    <property type="molecule type" value="Genomic_DNA"/>
</dbReference>
<protein>
    <submittedName>
        <fullName evidence="1">Uncharacterized protein</fullName>
    </submittedName>
</protein>
<gene>
    <name evidence="1" type="ORF">ACFQ1E_04010</name>
</gene>
<reference evidence="2" key="1">
    <citation type="journal article" date="2019" name="Int. J. Syst. Evol. Microbiol.">
        <title>The Global Catalogue of Microorganisms (GCM) 10K type strain sequencing project: providing services to taxonomists for standard genome sequencing and annotation.</title>
        <authorList>
            <consortium name="The Broad Institute Genomics Platform"/>
            <consortium name="The Broad Institute Genome Sequencing Center for Infectious Disease"/>
            <person name="Wu L."/>
            <person name="Ma J."/>
        </authorList>
    </citation>
    <scope>NUCLEOTIDE SEQUENCE [LARGE SCALE GENOMIC DNA]</scope>
    <source>
        <strain evidence="2">CCUG 62982</strain>
    </source>
</reference>
<evidence type="ECO:0000313" key="1">
    <source>
        <dbReference type="EMBL" id="MFD0945499.1"/>
    </source>
</evidence>
<keyword evidence="2" id="KW-1185">Reference proteome</keyword>
<proteinExistence type="predicted"/>